<keyword evidence="6 9" id="KW-0732">Signal</keyword>
<sequence length="169" mass="17774">MNLFTSIVAAIVILMVFDQTLVTEARKMRKTDGQNHYKAGSTDAFAPTLPGNSPGVGHRNGNAQGFQDDFKPTEGRRLQKTNDFAPTTPGNSPGIGHKKGTGNVGGLKDDLESTEGQKYFKNGSTNDFAPTTPGNSPGIGHKKGDDFAPTTPGHSPGVGHAVKNDEPKA</sequence>
<dbReference type="GO" id="GO:2000280">
    <property type="term" value="P:regulation of root development"/>
    <property type="evidence" value="ECO:0007669"/>
    <property type="project" value="TreeGrafter"/>
</dbReference>
<dbReference type="GO" id="GO:1901371">
    <property type="term" value="P:regulation of leaf morphogenesis"/>
    <property type="evidence" value="ECO:0007669"/>
    <property type="project" value="TreeGrafter"/>
</dbReference>
<keyword evidence="4" id="KW-0964">Secreted</keyword>
<evidence type="ECO:0000313" key="10">
    <source>
        <dbReference type="EMBL" id="CAA7019417.1"/>
    </source>
</evidence>
<dbReference type="AlphaFoldDB" id="A0A6D2HT40"/>
<evidence type="ECO:0000256" key="7">
    <source>
        <dbReference type="ARBA" id="ARBA00023278"/>
    </source>
</evidence>
<comment type="subcellular location">
    <subcellularLocation>
        <location evidence="1">Secreted</location>
        <location evidence="1">Extracellular space</location>
        <location evidence="1">Apoplast</location>
    </subcellularLocation>
</comment>
<dbReference type="GO" id="GO:0005179">
    <property type="term" value="F:hormone activity"/>
    <property type="evidence" value="ECO:0007669"/>
    <property type="project" value="UniProtKB-KW"/>
</dbReference>
<keyword evidence="7" id="KW-0379">Hydroxylation</keyword>
<feature type="compositionally biased region" description="Polar residues" evidence="8">
    <location>
        <begin position="122"/>
        <end position="135"/>
    </location>
</feature>
<evidence type="ECO:0000256" key="5">
    <source>
        <dbReference type="ARBA" id="ARBA00022702"/>
    </source>
</evidence>
<dbReference type="GO" id="GO:0048364">
    <property type="term" value="P:root development"/>
    <property type="evidence" value="ECO:0007669"/>
    <property type="project" value="InterPro"/>
</dbReference>
<name>A0A6D2HT40_9BRAS</name>
<dbReference type="GO" id="GO:0006995">
    <property type="term" value="P:cellular response to nitrogen starvation"/>
    <property type="evidence" value="ECO:0007669"/>
    <property type="project" value="UniProtKB-ARBA"/>
</dbReference>
<evidence type="ECO:0000256" key="6">
    <source>
        <dbReference type="ARBA" id="ARBA00022729"/>
    </source>
</evidence>
<accession>A0A6D2HT40</accession>
<evidence type="ECO:0000313" key="11">
    <source>
        <dbReference type="Proteomes" id="UP000467841"/>
    </source>
</evidence>
<reference evidence="10" key="1">
    <citation type="submission" date="2020-01" db="EMBL/GenBank/DDBJ databases">
        <authorList>
            <person name="Mishra B."/>
        </authorList>
    </citation>
    <scope>NUCLEOTIDE SEQUENCE [LARGE SCALE GENOMIC DNA]</scope>
</reference>
<dbReference type="GO" id="GO:1902025">
    <property type="term" value="P:nitrate import"/>
    <property type="evidence" value="ECO:0007669"/>
    <property type="project" value="TreeGrafter"/>
</dbReference>
<feature type="region of interest" description="Disordered" evidence="8">
    <location>
        <begin position="80"/>
        <end position="169"/>
    </location>
</feature>
<gene>
    <name evidence="10" type="ORF">MERR_LOCUS6652</name>
</gene>
<keyword evidence="5" id="KW-0372">Hormone</keyword>
<evidence type="ECO:0000256" key="4">
    <source>
        <dbReference type="ARBA" id="ARBA00022525"/>
    </source>
</evidence>
<feature type="compositionally biased region" description="Polar residues" evidence="8">
    <location>
        <begin position="81"/>
        <end position="91"/>
    </location>
</feature>
<dbReference type="PANTHER" id="PTHR33348">
    <property type="entry name" value="PRECURSOR OF CEP5"/>
    <property type="match status" value="1"/>
</dbReference>
<evidence type="ECO:0000256" key="8">
    <source>
        <dbReference type="SAM" id="MobiDB-lite"/>
    </source>
</evidence>
<evidence type="ECO:0000256" key="2">
    <source>
        <dbReference type="ARBA" id="ARBA00008963"/>
    </source>
</evidence>
<dbReference type="PANTHER" id="PTHR33348:SF21">
    <property type="entry name" value="PRECURSOR OF CEP10-RELATED"/>
    <property type="match status" value="1"/>
</dbReference>
<dbReference type="EMBL" id="CACVBM020000444">
    <property type="protein sequence ID" value="CAA7019417.1"/>
    <property type="molecule type" value="Genomic_DNA"/>
</dbReference>
<dbReference type="InterPro" id="IPR033250">
    <property type="entry name" value="CEP"/>
</dbReference>
<comment type="caution">
    <text evidence="10">The sequence shown here is derived from an EMBL/GenBank/DDBJ whole genome shotgun (WGS) entry which is preliminary data.</text>
</comment>
<evidence type="ECO:0008006" key="12">
    <source>
        <dbReference type="Google" id="ProtNLM"/>
    </source>
</evidence>
<feature type="chain" id="PRO_5025678474" description="Precursor of CEP9" evidence="9">
    <location>
        <begin position="26"/>
        <end position="169"/>
    </location>
</feature>
<dbReference type="OrthoDB" id="1675975at2759"/>
<comment type="similarity">
    <text evidence="2">Belongs to the C-terminally encoded plant signaling peptide (CEP) family.</text>
</comment>
<dbReference type="GO" id="GO:0048046">
    <property type="term" value="C:apoplast"/>
    <property type="evidence" value="ECO:0007669"/>
    <property type="project" value="UniProtKB-SubCell"/>
</dbReference>
<evidence type="ECO:0000256" key="9">
    <source>
        <dbReference type="SAM" id="SignalP"/>
    </source>
</evidence>
<keyword evidence="11" id="KW-1185">Reference proteome</keyword>
<protein>
    <recommendedName>
        <fullName evidence="12">Precursor of CEP9</fullName>
    </recommendedName>
</protein>
<keyword evidence="3" id="KW-0052">Apoplast</keyword>
<proteinExistence type="inferred from homology"/>
<dbReference type="Proteomes" id="UP000467841">
    <property type="component" value="Unassembled WGS sequence"/>
</dbReference>
<feature type="signal peptide" evidence="9">
    <location>
        <begin position="1"/>
        <end position="25"/>
    </location>
</feature>
<organism evidence="10 11">
    <name type="scientific">Microthlaspi erraticum</name>
    <dbReference type="NCBI Taxonomy" id="1685480"/>
    <lineage>
        <taxon>Eukaryota</taxon>
        <taxon>Viridiplantae</taxon>
        <taxon>Streptophyta</taxon>
        <taxon>Embryophyta</taxon>
        <taxon>Tracheophyta</taxon>
        <taxon>Spermatophyta</taxon>
        <taxon>Magnoliopsida</taxon>
        <taxon>eudicotyledons</taxon>
        <taxon>Gunneridae</taxon>
        <taxon>Pentapetalae</taxon>
        <taxon>rosids</taxon>
        <taxon>malvids</taxon>
        <taxon>Brassicales</taxon>
        <taxon>Brassicaceae</taxon>
        <taxon>Coluteocarpeae</taxon>
        <taxon>Microthlaspi</taxon>
    </lineage>
</organism>
<evidence type="ECO:0000256" key="1">
    <source>
        <dbReference type="ARBA" id="ARBA00004271"/>
    </source>
</evidence>
<evidence type="ECO:0000256" key="3">
    <source>
        <dbReference type="ARBA" id="ARBA00022523"/>
    </source>
</evidence>